<evidence type="ECO:0000313" key="1">
    <source>
        <dbReference type="EMBL" id="KAA0686210.1"/>
    </source>
</evidence>
<name>A0A6L3B1L7_AZOBR</name>
<evidence type="ECO:0000313" key="2">
    <source>
        <dbReference type="Proteomes" id="UP000476837"/>
    </source>
</evidence>
<organism evidence="1 2">
    <name type="scientific">Azospirillum brasilense</name>
    <dbReference type="NCBI Taxonomy" id="192"/>
    <lineage>
        <taxon>Bacteria</taxon>
        <taxon>Pseudomonadati</taxon>
        <taxon>Pseudomonadota</taxon>
        <taxon>Alphaproteobacteria</taxon>
        <taxon>Rhodospirillales</taxon>
        <taxon>Azospirillaceae</taxon>
        <taxon>Azospirillum</taxon>
    </lineage>
</organism>
<protein>
    <submittedName>
        <fullName evidence="1">Uncharacterized protein</fullName>
    </submittedName>
</protein>
<comment type="caution">
    <text evidence="1">The sequence shown here is derived from an EMBL/GenBank/DDBJ whole genome shotgun (WGS) entry which is preliminary data.</text>
</comment>
<gene>
    <name evidence="1" type="ORF">DS837_10970</name>
</gene>
<proteinExistence type="predicted"/>
<dbReference type="EMBL" id="QOKV01000005">
    <property type="protein sequence ID" value="KAA0686210.1"/>
    <property type="molecule type" value="Genomic_DNA"/>
</dbReference>
<accession>A0A6L3B1L7</accession>
<dbReference type="Proteomes" id="UP000476837">
    <property type="component" value="Unassembled WGS sequence"/>
</dbReference>
<reference evidence="1 2" key="1">
    <citation type="submission" date="2018-07" db="EMBL/GenBank/DDBJ databases">
        <title>Genome sequence of Roseomonas fauriae ATCC 49958.</title>
        <authorList>
            <person name="Sant'Anna F.H."/>
            <person name="Baldani J.I."/>
            <person name="Zilli J.E."/>
            <person name="Reis V.M."/>
            <person name="Hartmann A."/>
            <person name="Cruz L."/>
            <person name="de Souza E.M."/>
            <person name="de Oliveira Pedrosa F."/>
            <person name="Passaglia L.M.P."/>
        </authorList>
    </citation>
    <scope>NUCLEOTIDE SEQUENCE [LARGE SCALE GENOMIC DNA]</scope>
    <source>
        <strain evidence="1 2">ATCC 49958</strain>
    </source>
</reference>
<dbReference type="RefSeq" id="WP_149164783.1">
    <property type="nucleotide sequence ID" value="NZ_QOKV01000005.1"/>
</dbReference>
<sequence length="112" mass="12687">MAMLDWLSRILCSSRQDPPAKQLEVIQQATPQIELTLEERIRRLADRTRGYSQRSETELSEIVADLNTVLDIVDALVSALENVNAADDAKRLRTRLKGARTRAQNTLNRRSA</sequence>
<dbReference type="AlphaFoldDB" id="A0A6L3B1L7"/>